<accession>A0AAV4RBF1</accession>
<sequence length="137" mass="15495">MQWINPFDVPYLLLKNILRKLIDVSTIATNACVISTDHGSTEIKFTGIFWNIRSNTSDSCNEKNFLTLRVLHTQQLPKKEMHAATMVNFFVEVVLDTVLELLVHSANPCTKSNVACFLQGDYYSNDYEKADITPPAP</sequence>
<name>A0AAV4RBF1_CAEEX</name>
<comment type="caution">
    <text evidence="1">The sequence shown here is derived from an EMBL/GenBank/DDBJ whole genome shotgun (WGS) entry which is preliminary data.</text>
</comment>
<organism evidence="1 2">
    <name type="scientific">Caerostris extrusa</name>
    <name type="common">Bark spider</name>
    <name type="synonym">Caerostris bankana</name>
    <dbReference type="NCBI Taxonomy" id="172846"/>
    <lineage>
        <taxon>Eukaryota</taxon>
        <taxon>Metazoa</taxon>
        <taxon>Ecdysozoa</taxon>
        <taxon>Arthropoda</taxon>
        <taxon>Chelicerata</taxon>
        <taxon>Arachnida</taxon>
        <taxon>Araneae</taxon>
        <taxon>Araneomorphae</taxon>
        <taxon>Entelegynae</taxon>
        <taxon>Araneoidea</taxon>
        <taxon>Araneidae</taxon>
        <taxon>Caerostris</taxon>
    </lineage>
</organism>
<dbReference type="AlphaFoldDB" id="A0AAV4RBF1"/>
<dbReference type="Proteomes" id="UP001054945">
    <property type="component" value="Unassembled WGS sequence"/>
</dbReference>
<evidence type="ECO:0000313" key="2">
    <source>
        <dbReference type="Proteomes" id="UP001054945"/>
    </source>
</evidence>
<gene>
    <name evidence="1" type="ORF">CEXT_7081</name>
</gene>
<reference evidence="1 2" key="1">
    <citation type="submission" date="2021-06" db="EMBL/GenBank/DDBJ databases">
        <title>Caerostris extrusa draft genome.</title>
        <authorList>
            <person name="Kono N."/>
            <person name="Arakawa K."/>
        </authorList>
    </citation>
    <scope>NUCLEOTIDE SEQUENCE [LARGE SCALE GENOMIC DNA]</scope>
</reference>
<protein>
    <submittedName>
        <fullName evidence="1">Uncharacterized protein</fullName>
    </submittedName>
</protein>
<dbReference type="EMBL" id="BPLR01007615">
    <property type="protein sequence ID" value="GIY18359.1"/>
    <property type="molecule type" value="Genomic_DNA"/>
</dbReference>
<keyword evidence="2" id="KW-1185">Reference proteome</keyword>
<proteinExistence type="predicted"/>
<evidence type="ECO:0000313" key="1">
    <source>
        <dbReference type="EMBL" id="GIY18359.1"/>
    </source>
</evidence>